<protein>
    <recommendedName>
        <fullName evidence="3">Endonuclease/exonuclease/phosphatase domain-containing protein</fullName>
    </recommendedName>
</protein>
<sequence>MRELLRYGISIAVLQELRITGTRCARVTSPDSDDWMMLYYSEGEHHIEGVRFALDRRTYSSVVAFQPITSRMAVPTLEGTITAHIVVVYAPTEDAADTSKDRFYSQLHLVVDSLPHSELITITADINAHVESHREGW</sequence>
<dbReference type="InterPro" id="IPR036691">
    <property type="entry name" value="Endo/exonu/phosph_ase_sf"/>
</dbReference>
<proteinExistence type="predicted"/>
<reference evidence="2" key="1">
    <citation type="journal article" date="2015" name="Nat. Genet.">
        <title>The genome and transcriptome of the zoonotic hookworm Ancylostoma ceylanicum identify infection-specific gene families.</title>
        <authorList>
            <person name="Schwarz E.M."/>
            <person name="Hu Y."/>
            <person name="Antoshechkin I."/>
            <person name="Miller M.M."/>
            <person name="Sternberg P.W."/>
            <person name="Aroian R.V."/>
        </authorList>
    </citation>
    <scope>NUCLEOTIDE SEQUENCE</scope>
    <source>
        <strain evidence="2">HY135</strain>
    </source>
</reference>
<dbReference type="Proteomes" id="UP000024635">
    <property type="component" value="Unassembled WGS sequence"/>
</dbReference>
<comment type="caution">
    <text evidence="1">The sequence shown here is derived from an EMBL/GenBank/DDBJ whole genome shotgun (WGS) entry which is preliminary data.</text>
</comment>
<evidence type="ECO:0008006" key="3">
    <source>
        <dbReference type="Google" id="ProtNLM"/>
    </source>
</evidence>
<organism evidence="1 2">
    <name type="scientific">Ancylostoma ceylanicum</name>
    <dbReference type="NCBI Taxonomy" id="53326"/>
    <lineage>
        <taxon>Eukaryota</taxon>
        <taxon>Metazoa</taxon>
        <taxon>Ecdysozoa</taxon>
        <taxon>Nematoda</taxon>
        <taxon>Chromadorea</taxon>
        <taxon>Rhabditida</taxon>
        <taxon>Rhabditina</taxon>
        <taxon>Rhabditomorpha</taxon>
        <taxon>Strongyloidea</taxon>
        <taxon>Ancylostomatidae</taxon>
        <taxon>Ancylostomatinae</taxon>
        <taxon>Ancylostoma</taxon>
    </lineage>
</organism>
<gene>
    <name evidence="1" type="primary">Acey_s0246.g35</name>
    <name evidence="1" type="ORF">Y032_0246g35</name>
</gene>
<dbReference type="AlphaFoldDB" id="A0A016SDR6"/>
<dbReference type="Gene3D" id="3.60.10.10">
    <property type="entry name" value="Endonuclease/exonuclease/phosphatase"/>
    <property type="match status" value="1"/>
</dbReference>
<evidence type="ECO:0000313" key="1">
    <source>
        <dbReference type="EMBL" id="EYB88481.1"/>
    </source>
</evidence>
<dbReference type="EMBL" id="JARK01001582">
    <property type="protein sequence ID" value="EYB88481.1"/>
    <property type="molecule type" value="Genomic_DNA"/>
</dbReference>
<dbReference type="STRING" id="53326.A0A016SDR6"/>
<dbReference type="OrthoDB" id="6627613at2759"/>
<keyword evidence="2" id="KW-1185">Reference proteome</keyword>
<accession>A0A016SDR6</accession>
<name>A0A016SDR6_9BILA</name>
<evidence type="ECO:0000313" key="2">
    <source>
        <dbReference type="Proteomes" id="UP000024635"/>
    </source>
</evidence>